<dbReference type="FunFam" id="2.20.100.10:FF:000001">
    <property type="entry name" value="semaphorin-5A isoform X1"/>
    <property type="match status" value="1"/>
</dbReference>
<dbReference type="InterPro" id="IPR013273">
    <property type="entry name" value="ADAMTS/ADAMTS-like"/>
</dbReference>
<dbReference type="Proteomes" id="UP000504632">
    <property type="component" value="Chromosome 10"/>
</dbReference>
<dbReference type="FunFam" id="2.60.120.830:FF:000001">
    <property type="entry name" value="A disintegrin and metalloproteinase with thrombospondin motifs 1"/>
    <property type="match status" value="1"/>
</dbReference>
<dbReference type="PROSITE" id="PS50835">
    <property type="entry name" value="IG_LIKE"/>
    <property type="match status" value="3"/>
</dbReference>
<dbReference type="Pfam" id="PF19030">
    <property type="entry name" value="TSP1_ADAMTS"/>
    <property type="match status" value="4"/>
</dbReference>
<evidence type="ECO:0000256" key="2">
    <source>
        <dbReference type="ARBA" id="ARBA00022473"/>
    </source>
</evidence>
<dbReference type="OrthoDB" id="9948486at2759"/>
<dbReference type="GeneID" id="115823328"/>
<evidence type="ECO:0000256" key="3">
    <source>
        <dbReference type="ARBA" id="ARBA00022525"/>
    </source>
</evidence>
<dbReference type="InterPro" id="IPR007110">
    <property type="entry name" value="Ig-like_dom"/>
</dbReference>
<feature type="disulfide bond" evidence="7">
    <location>
        <begin position="49"/>
        <end position="60"/>
    </location>
</feature>
<dbReference type="PANTHER" id="PTHR13723">
    <property type="entry name" value="ADAMTS A DISINTEGRIN AND METALLOPROTEASE WITH THROMBOSPONDIN MOTIFS PROTEASE"/>
    <property type="match status" value="1"/>
</dbReference>
<dbReference type="GO" id="GO:0004222">
    <property type="term" value="F:metalloendopeptidase activity"/>
    <property type="evidence" value="ECO:0007669"/>
    <property type="project" value="TreeGrafter"/>
</dbReference>
<feature type="signal peptide" evidence="8">
    <location>
        <begin position="1"/>
        <end position="19"/>
    </location>
</feature>
<evidence type="ECO:0000256" key="6">
    <source>
        <dbReference type="ARBA" id="ARBA00023157"/>
    </source>
</evidence>
<feature type="domain" description="Ig-like" evidence="10">
    <location>
        <begin position="836"/>
        <end position="934"/>
    </location>
</feature>
<dbReference type="InterPro" id="IPR003598">
    <property type="entry name" value="Ig_sub2"/>
</dbReference>
<dbReference type="CDD" id="cd22635">
    <property type="entry name" value="Kunitz_papilin"/>
    <property type="match status" value="1"/>
</dbReference>
<dbReference type="Pfam" id="PF08686">
    <property type="entry name" value="PLAC"/>
    <property type="match status" value="1"/>
</dbReference>
<dbReference type="PROSITE" id="PS50900">
    <property type="entry name" value="PLAC"/>
    <property type="match status" value="1"/>
</dbReference>
<dbReference type="InterPro" id="IPR013106">
    <property type="entry name" value="Ig_V-set"/>
</dbReference>
<dbReference type="SMART" id="SM00408">
    <property type="entry name" value="IGc2"/>
    <property type="match status" value="3"/>
</dbReference>
<feature type="chain" id="PRO_5026700187" evidence="8">
    <location>
        <begin position="20"/>
        <end position="1203"/>
    </location>
</feature>
<dbReference type="PRINTS" id="PR01857">
    <property type="entry name" value="ADAMTSFAMILY"/>
</dbReference>
<dbReference type="Gene3D" id="2.20.100.10">
    <property type="entry name" value="Thrombospondin type-1 (TSP1) repeat"/>
    <property type="match status" value="5"/>
</dbReference>
<dbReference type="GO" id="GO:0006508">
    <property type="term" value="P:proteolysis"/>
    <property type="evidence" value="ECO:0007669"/>
    <property type="project" value="TreeGrafter"/>
</dbReference>
<dbReference type="PROSITE" id="PS50279">
    <property type="entry name" value="BPTI_KUNITZ_2"/>
    <property type="match status" value="1"/>
</dbReference>
<dbReference type="InterPro" id="IPR003599">
    <property type="entry name" value="Ig_sub"/>
</dbReference>
<dbReference type="PANTHER" id="PTHR13723:SF281">
    <property type="entry name" value="PAPILIN"/>
    <property type="match status" value="1"/>
</dbReference>
<dbReference type="SMART" id="SM00131">
    <property type="entry name" value="KU"/>
    <property type="match status" value="1"/>
</dbReference>
<sequence length="1203" mass="133000">MKMLLVVASLQLLLAPVFMQPTDYWEEWGPYGECSRTCGIGVTMRTRQCITQRTDGGNNCVGPDRSYRTCNIQDCPEGSRDFREEQCSKFDGSDFQGKFYKWLPYYGAENPCELNCIPRGENFFYRHLAAVVDGTPCHPGGKDVCVDGVCRRLGCDNMLESTQQEDPCLQCGGNGQSCYLVRNTFSVRDLPKGYNQMFIIPVGATTISIREAVASRNYLAIKNLRGEYYLNGHWVIEFSRATPIAGTMLYYQRGSEGESAPETIIGRGPTTEPLVIELITQEPNQGVEYEYYLPHGRSREGYYWSYGSWSSCSSECGTGYQSRLVFCAIDNEAYPDYLCASLPRPLSNRTCNTQQCPETRRMAYLYPPQMWRPREPPRVYVQVYSWKVGEWNQCSVTCGGGSQVRRVECVSHDASGSRVVEDSLCVTYAPRPLSQQNCNMQQCAEYRVSNWSQCSVTCGTGQQTRDVMCVGARGVRLEDYACRALLAPVKVQTCQMPVCRLRISWHVGDWGLCSKSCGSGLRERQVICSDKQRNLYGVELCSAHPKPPTVESCNTQPCYSPQLVPSMQDPSGHDNTLHGFLPFLPEESSTDALESPQVNTVYDPHGSGLTPHCSQTQFGCCPDGRTPARGRRRQGCPHDSAQPACTRSSYGCCEDGLTAAQGPNREGCQEYSPLVPTVAIPVAPAQPTDCRSSTYGCCFDGVTAASGLYGEGCPNSPNSGQRSPSCNLPHTAGNCDQWTSRFYFDPITSRCIHFWYGGCQGNSNNFMTREECQRVCQPAEPIRSRDMSRVFTVQRSGSATPTRIRLGASAATQAHRARLHMRARRPAASAVQYTNPAASWTAVGVSIDKSDPSTVEGLVGQQVVLPCRVSPSPSSTVVVEWRRDGIPIDPLRHQQLPDGSLLVGPVTVQDSGWFLCVATHDRERDHRYIYLSVSAPKETPKVVEDRQVPKDDTDRAEPYSIRFSIDHSGSRLVEGRAGQTARLHCRITPAAALPSVSIKWTKDGQPLSSYRHTQHSDGTLEISQLKSDDSGVYTCSASTRQQLEQKQIQLRVLRDLMITTAPSDVKVVQGSFAQLPCVVSGDNVNVGWSRNGVPVRPDGARIQVSADGTLVLNNVQPSDEGAYTCNAYSGTYSVSATAEVRVVESPEPDTSIPEQCVDQPELANCKLIVYARLCSSQYYFSFCCASCAHYAKSQNMPVQFWYS</sequence>
<organism evidence="12 13">
    <name type="scientific">Chanos chanos</name>
    <name type="common">Milkfish</name>
    <name type="synonym">Mugil chanos</name>
    <dbReference type="NCBI Taxonomy" id="29144"/>
    <lineage>
        <taxon>Eukaryota</taxon>
        <taxon>Metazoa</taxon>
        <taxon>Chordata</taxon>
        <taxon>Craniata</taxon>
        <taxon>Vertebrata</taxon>
        <taxon>Euteleostomi</taxon>
        <taxon>Actinopterygii</taxon>
        <taxon>Neopterygii</taxon>
        <taxon>Teleostei</taxon>
        <taxon>Ostariophysi</taxon>
        <taxon>Gonorynchiformes</taxon>
        <taxon>Chanidae</taxon>
        <taxon>Chanos</taxon>
    </lineage>
</organism>
<gene>
    <name evidence="13" type="primary">paplna</name>
</gene>
<dbReference type="Gene3D" id="2.60.120.830">
    <property type="match status" value="1"/>
</dbReference>
<dbReference type="RefSeq" id="XP_030643236.1">
    <property type="nucleotide sequence ID" value="XM_030787376.1"/>
</dbReference>
<dbReference type="InterPro" id="IPR020901">
    <property type="entry name" value="Prtase_inh_Kunz-CS"/>
</dbReference>
<keyword evidence="6 7" id="KW-1015">Disulfide bond</keyword>
<keyword evidence="2" id="KW-0217">Developmental protein</keyword>
<evidence type="ECO:0000259" key="10">
    <source>
        <dbReference type="PROSITE" id="PS50835"/>
    </source>
</evidence>
<evidence type="ECO:0000256" key="5">
    <source>
        <dbReference type="ARBA" id="ARBA00022737"/>
    </source>
</evidence>
<keyword evidence="3" id="KW-0964">Secreted</keyword>
<keyword evidence="12" id="KW-1185">Reference proteome</keyword>
<dbReference type="InterPro" id="IPR036880">
    <property type="entry name" value="Kunitz_BPTI_sf"/>
</dbReference>
<feature type="domain" description="Ig-like" evidence="10">
    <location>
        <begin position="958"/>
        <end position="1049"/>
    </location>
</feature>
<evidence type="ECO:0000256" key="8">
    <source>
        <dbReference type="SAM" id="SignalP"/>
    </source>
</evidence>
<evidence type="ECO:0000256" key="4">
    <source>
        <dbReference type="ARBA" id="ARBA00022729"/>
    </source>
</evidence>
<dbReference type="Pfam" id="PF13927">
    <property type="entry name" value="Ig_3"/>
    <property type="match status" value="1"/>
</dbReference>
<dbReference type="InterPro" id="IPR000884">
    <property type="entry name" value="TSP1_rpt"/>
</dbReference>
<dbReference type="GO" id="GO:0031012">
    <property type="term" value="C:extracellular matrix"/>
    <property type="evidence" value="ECO:0007669"/>
    <property type="project" value="TreeGrafter"/>
</dbReference>
<evidence type="ECO:0000259" key="9">
    <source>
        <dbReference type="PROSITE" id="PS50279"/>
    </source>
</evidence>
<dbReference type="SMART" id="SM00409">
    <property type="entry name" value="IG"/>
    <property type="match status" value="3"/>
</dbReference>
<protein>
    <submittedName>
        <fullName evidence="13">Papilin</fullName>
    </submittedName>
</protein>
<dbReference type="PRINTS" id="PR00759">
    <property type="entry name" value="BASICPTASE"/>
</dbReference>
<accession>A0A6J2WIT4</accession>
<dbReference type="Gene3D" id="4.10.410.10">
    <property type="entry name" value="Pancreatic trypsin inhibitor Kunitz domain"/>
    <property type="match status" value="1"/>
</dbReference>
<dbReference type="AlphaFoldDB" id="A0A6J2WIT4"/>
<dbReference type="SMART" id="SM00209">
    <property type="entry name" value="TSP1"/>
    <property type="match status" value="5"/>
</dbReference>
<dbReference type="Pfam" id="PF00014">
    <property type="entry name" value="Kunitz_BPTI"/>
    <property type="match status" value="1"/>
</dbReference>
<feature type="domain" description="Ig-like" evidence="10">
    <location>
        <begin position="1056"/>
        <end position="1141"/>
    </location>
</feature>
<dbReference type="PROSITE" id="PS00280">
    <property type="entry name" value="BPTI_KUNITZ_1"/>
    <property type="match status" value="1"/>
</dbReference>
<dbReference type="InterPro" id="IPR013783">
    <property type="entry name" value="Ig-like_fold"/>
</dbReference>
<dbReference type="Gene3D" id="2.60.40.10">
    <property type="entry name" value="Immunoglobulins"/>
    <property type="match status" value="3"/>
</dbReference>
<dbReference type="Pfam" id="PF19236">
    <property type="entry name" value="ADAMTS_CR_3"/>
    <property type="match status" value="1"/>
</dbReference>
<keyword evidence="4 8" id="KW-0732">Signal</keyword>
<dbReference type="InterPro" id="IPR050439">
    <property type="entry name" value="ADAMTS_ADAMTS-like"/>
</dbReference>
<evidence type="ECO:0000259" key="11">
    <source>
        <dbReference type="PROSITE" id="PS50900"/>
    </source>
</evidence>
<dbReference type="InterPro" id="IPR036383">
    <property type="entry name" value="TSP1_rpt_sf"/>
</dbReference>
<dbReference type="InterPro" id="IPR045371">
    <property type="entry name" value="ADAMTS_CR_3"/>
</dbReference>
<dbReference type="Pfam" id="PF00090">
    <property type="entry name" value="TSP_1"/>
    <property type="match status" value="1"/>
</dbReference>
<evidence type="ECO:0000256" key="1">
    <source>
        <dbReference type="ARBA" id="ARBA00004613"/>
    </source>
</evidence>
<feature type="domain" description="BPTI/Kunitz inhibitor" evidence="9">
    <location>
        <begin position="726"/>
        <end position="776"/>
    </location>
</feature>
<feature type="disulfide bond" evidence="7">
    <location>
        <begin position="38"/>
        <end position="75"/>
    </location>
</feature>
<dbReference type="Pfam" id="PF07679">
    <property type="entry name" value="I-set"/>
    <property type="match status" value="2"/>
</dbReference>
<dbReference type="SUPFAM" id="SSF48726">
    <property type="entry name" value="Immunoglobulin"/>
    <property type="match status" value="3"/>
</dbReference>
<evidence type="ECO:0000313" key="13">
    <source>
        <dbReference type="RefSeq" id="XP_030643236.1"/>
    </source>
</evidence>
<dbReference type="SUPFAM" id="SSF57362">
    <property type="entry name" value="BPTI-like"/>
    <property type="match status" value="1"/>
</dbReference>
<reference evidence="13" key="1">
    <citation type="submission" date="2025-08" db="UniProtKB">
        <authorList>
            <consortium name="RefSeq"/>
        </authorList>
    </citation>
    <scope>IDENTIFICATION</scope>
</reference>
<evidence type="ECO:0000313" key="12">
    <source>
        <dbReference type="Proteomes" id="UP000504632"/>
    </source>
</evidence>
<keyword evidence="5" id="KW-0677">Repeat</keyword>
<dbReference type="PROSITE" id="PS50092">
    <property type="entry name" value="TSP1"/>
    <property type="match status" value="5"/>
</dbReference>
<dbReference type="InterPro" id="IPR036179">
    <property type="entry name" value="Ig-like_dom_sf"/>
</dbReference>
<dbReference type="InterPro" id="IPR013098">
    <property type="entry name" value="Ig_I-set"/>
</dbReference>
<proteinExistence type="predicted"/>
<dbReference type="InterPro" id="IPR002223">
    <property type="entry name" value="Kunitz_BPTI"/>
</dbReference>
<dbReference type="FunFam" id="4.10.410.10:FF:000020">
    <property type="entry name" value="Collagen, type VI, alpha 3"/>
    <property type="match status" value="1"/>
</dbReference>
<dbReference type="CTD" id="562930"/>
<dbReference type="GO" id="GO:0005576">
    <property type="term" value="C:extracellular region"/>
    <property type="evidence" value="ECO:0007669"/>
    <property type="project" value="UniProtKB-SubCell"/>
</dbReference>
<feature type="disulfide bond" evidence="7">
    <location>
        <begin position="34"/>
        <end position="70"/>
    </location>
</feature>
<dbReference type="FunFam" id="2.20.100.10:FF:000005">
    <property type="entry name" value="ADAM metallopeptidase with thrombospondin type 1 motif 9"/>
    <property type="match status" value="3"/>
</dbReference>
<dbReference type="GO" id="GO:0030198">
    <property type="term" value="P:extracellular matrix organization"/>
    <property type="evidence" value="ECO:0007669"/>
    <property type="project" value="InterPro"/>
</dbReference>
<evidence type="ECO:0000256" key="7">
    <source>
        <dbReference type="PIRSR" id="PIRSR613273-3"/>
    </source>
</evidence>
<comment type="subcellular location">
    <subcellularLocation>
        <location evidence="1">Secreted</location>
    </subcellularLocation>
</comment>
<dbReference type="InterPro" id="IPR010294">
    <property type="entry name" value="ADAMTS_spacer1"/>
</dbReference>
<dbReference type="InParanoid" id="A0A6J2WIT4"/>
<dbReference type="SUPFAM" id="SSF82895">
    <property type="entry name" value="TSP-1 type 1 repeat"/>
    <property type="match status" value="5"/>
</dbReference>
<dbReference type="InterPro" id="IPR010909">
    <property type="entry name" value="PLAC"/>
</dbReference>
<dbReference type="Pfam" id="PF05986">
    <property type="entry name" value="ADAMTS_spacer1"/>
    <property type="match status" value="1"/>
</dbReference>
<dbReference type="GO" id="GO:0004867">
    <property type="term" value="F:serine-type endopeptidase inhibitor activity"/>
    <property type="evidence" value="ECO:0007669"/>
    <property type="project" value="InterPro"/>
</dbReference>
<dbReference type="SMART" id="SM00406">
    <property type="entry name" value="IGv"/>
    <property type="match status" value="2"/>
</dbReference>
<name>A0A6J2WIT4_CHACN</name>
<feature type="domain" description="PLAC" evidence="11">
    <location>
        <begin position="1152"/>
        <end position="1191"/>
    </location>
</feature>